<evidence type="ECO:0000259" key="4">
    <source>
        <dbReference type="PROSITE" id="PS51786"/>
    </source>
</evidence>
<dbReference type="InterPro" id="IPR027065">
    <property type="entry name" value="Lon_Prtase"/>
</dbReference>
<gene>
    <name evidence="6" type="ORF">CE561_05480</name>
    <name evidence="5" type="ORF">Thert_00445</name>
</gene>
<dbReference type="InterPro" id="IPR008269">
    <property type="entry name" value="Lon_proteolytic"/>
</dbReference>
<dbReference type="PROSITE" id="PS51786">
    <property type="entry name" value="LON_PROTEOLYTIC"/>
    <property type="match status" value="1"/>
</dbReference>
<dbReference type="Pfam" id="PF05362">
    <property type="entry name" value="Lon_C"/>
    <property type="match status" value="1"/>
</dbReference>
<dbReference type="GO" id="GO:0006508">
    <property type="term" value="P:proteolysis"/>
    <property type="evidence" value="ECO:0007669"/>
    <property type="project" value="UniProtKB-KW"/>
</dbReference>
<dbReference type="InterPro" id="IPR046844">
    <property type="entry name" value="Lon-like_helical"/>
</dbReference>
<dbReference type="SUPFAM" id="SSF54211">
    <property type="entry name" value="Ribosomal protein S5 domain 2-like"/>
    <property type="match status" value="1"/>
</dbReference>
<keyword evidence="3" id="KW-0175">Coiled coil</keyword>
<feature type="active site" evidence="2">
    <location>
        <position position="695"/>
    </location>
</feature>
<dbReference type="GO" id="GO:0004252">
    <property type="term" value="F:serine-type endopeptidase activity"/>
    <property type="evidence" value="ECO:0007669"/>
    <property type="project" value="UniProtKB-UniRule"/>
</dbReference>
<dbReference type="SUPFAM" id="SSF52540">
    <property type="entry name" value="P-loop containing nucleoside triphosphate hydrolases"/>
    <property type="match status" value="2"/>
</dbReference>
<evidence type="ECO:0000256" key="3">
    <source>
        <dbReference type="SAM" id="Coils"/>
    </source>
</evidence>
<dbReference type="GO" id="GO:0030163">
    <property type="term" value="P:protein catabolic process"/>
    <property type="evidence" value="ECO:0007669"/>
    <property type="project" value="InterPro"/>
</dbReference>
<feature type="coiled-coil region" evidence="3">
    <location>
        <begin position="143"/>
        <end position="204"/>
    </location>
</feature>
<comment type="catalytic activity">
    <reaction evidence="2">
        <text>Hydrolysis of proteins in presence of ATP.</text>
        <dbReference type="EC" id="3.4.21.53"/>
    </reaction>
</comment>
<dbReference type="RefSeq" id="WP_094044690.1">
    <property type="nucleotide sequence ID" value="NZ_CP016893.1"/>
</dbReference>
<dbReference type="InterPro" id="IPR041699">
    <property type="entry name" value="AAA_32"/>
</dbReference>
<dbReference type="Pfam" id="PF20436">
    <property type="entry name" value="LonB_AAA-LID"/>
    <property type="match status" value="1"/>
</dbReference>
<reference evidence="5 7" key="1">
    <citation type="submission" date="2016-08" db="EMBL/GenBank/DDBJ databases">
        <title>A novel genetic cassette of butanologenic Thermoanaerobacterium thermosaccharolyticum that directly convert cellulose to butanol.</title>
        <authorList>
            <person name="Li T."/>
            <person name="He J."/>
        </authorList>
    </citation>
    <scope>NUCLEOTIDE SEQUENCE [LARGE SCALE GENOMIC DNA]</scope>
    <source>
        <strain evidence="5 7">TG57</strain>
    </source>
</reference>
<proteinExistence type="inferred from homology"/>
<evidence type="ECO:0000313" key="6">
    <source>
        <dbReference type="EMBL" id="OXT08377.1"/>
    </source>
</evidence>
<comment type="similarity">
    <text evidence="2">Belongs to the peptidase S16 family.</text>
</comment>
<evidence type="ECO:0000313" key="7">
    <source>
        <dbReference type="Proteomes" id="UP000214975"/>
    </source>
</evidence>
<dbReference type="Gene3D" id="1.10.8.60">
    <property type="match status" value="1"/>
</dbReference>
<protein>
    <recommendedName>
        <fullName evidence="2">endopeptidase La</fullName>
        <ecNumber evidence="2">3.4.21.53</ecNumber>
    </recommendedName>
</protein>
<dbReference type="InterPro" id="IPR020568">
    <property type="entry name" value="Ribosomal_Su5_D2-typ_SF"/>
</dbReference>
<feature type="active site" evidence="2">
    <location>
        <position position="652"/>
    </location>
</feature>
<keyword evidence="2" id="KW-0720">Serine protease</keyword>
<name>A0A231VJV0_THETR</name>
<dbReference type="EMBL" id="NKHD01000016">
    <property type="protein sequence ID" value="OXT08377.1"/>
    <property type="molecule type" value="Genomic_DNA"/>
</dbReference>
<dbReference type="InterPro" id="IPR027417">
    <property type="entry name" value="P-loop_NTPase"/>
</dbReference>
<dbReference type="GO" id="GO:0005524">
    <property type="term" value="F:ATP binding"/>
    <property type="evidence" value="ECO:0007669"/>
    <property type="project" value="InterPro"/>
</dbReference>
<dbReference type="EMBL" id="CP016893">
    <property type="protein sequence ID" value="AST56650.1"/>
    <property type="molecule type" value="Genomic_DNA"/>
</dbReference>
<dbReference type="AlphaFoldDB" id="A0A231VJV0"/>
<dbReference type="InterPro" id="IPR014721">
    <property type="entry name" value="Ribsml_uS5_D2-typ_fold_subgr"/>
</dbReference>
<dbReference type="Proteomes" id="UP000214975">
    <property type="component" value="Chromosome"/>
</dbReference>
<dbReference type="EC" id="3.4.21.53" evidence="2"/>
<accession>A0A231VJV0</accession>
<dbReference type="Pfam" id="PF20437">
    <property type="entry name" value="LonC_helical"/>
    <property type="match status" value="1"/>
</dbReference>
<evidence type="ECO:0000313" key="8">
    <source>
        <dbReference type="Proteomes" id="UP000215301"/>
    </source>
</evidence>
<dbReference type="Gene3D" id="3.30.230.10">
    <property type="match status" value="1"/>
</dbReference>
<dbReference type="Proteomes" id="UP000215301">
    <property type="component" value="Unassembled WGS sequence"/>
</dbReference>
<dbReference type="InterPro" id="IPR046843">
    <property type="entry name" value="LonB_AAA-LID"/>
</dbReference>
<dbReference type="GO" id="GO:0004176">
    <property type="term" value="F:ATP-dependent peptidase activity"/>
    <property type="evidence" value="ECO:0007669"/>
    <property type="project" value="UniProtKB-UniRule"/>
</dbReference>
<dbReference type="PRINTS" id="PR00830">
    <property type="entry name" value="ENDOLAPTASE"/>
</dbReference>
<evidence type="ECO:0000313" key="5">
    <source>
        <dbReference type="EMBL" id="AST56650.1"/>
    </source>
</evidence>
<dbReference type="Gene3D" id="3.40.50.300">
    <property type="entry name" value="P-loop containing nucleotide triphosphate hydrolases"/>
    <property type="match status" value="2"/>
</dbReference>
<sequence>MKELSVDKLKKYIDPNLFNFETTETIKPLEGLIGQERAKESMEFGLKIKQKGYNIFITGLTGTGKSSFALNSVNKIAPLEKVPDDWVYVFNFDKPSQPIAINLKPGDGRQFQNDMRDFVEQLQREVPKAFNSKSYDLQKNEIVKKFQDRKNELIQELNELAKNFGFVLKETKTGIVSIPVIDGKQISNEEYEQLEDEKRKEIETKAVNFEEKALQIWKDIQNIDKETRDAIHELDNNVGLFAVGHLIDDLREKYGNYNSVMKYLDSVQKDILENLDNFRSDDEEDNQFPFIIKRNKKDFLKKYSVNLFVDNSHTNGAPVVVEYNPNYNNVLGSIEYESDFGVAITDFTKIKAGALHKANGGYIILQAKDILTYPYVWDALKRTLKTDKIAIENVTSSYGLLSISSLKPEPIELNVKVILIGTPYLYYILYNYDDDFKKLFKVKVDFNDVMELNDENISKMASFIKKHCIEDKLRPFHNTGVAKVIEYSTRVSEDQNKLTTQFNDIVEILYESNIWAEIDESEVVMAKHVEKAIKEKIKRVNMIEEKYIDYFKDGTFLIDVDGEKVGVVNGLSVINLGDYRFGKPSRITVTTYPGEEGVVNIERETKMSGHIHDKGVMIITGFIGNRYALDFPLTLSARICFEQLYEGVEGDSASSTELYGLLSSLADVPIKQGIAVTGSVNQFGVIQPVGGVTHKIEGFYKLCKVKGLTGDQGVIIPEQNSNNLVLDDEVIDACKKRKFHIYTAKTIDEGMEILTGEKMSVINERVKSKLKSFYDILTRDKESANKERNV</sequence>
<keyword evidence="1 2" id="KW-0645">Protease</keyword>
<dbReference type="PANTHER" id="PTHR10046">
    <property type="entry name" value="ATP DEPENDENT LON PROTEASE FAMILY MEMBER"/>
    <property type="match status" value="1"/>
</dbReference>
<dbReference type="Pfam" id="PF13654">
    <property type="entry name" value="AAA_32"/>
    <property type="match status" value="1"/>
</dbReference>
<evidence type="ECO:0000256" key="1">
    <source>
        <dbReference type="ARBA" id="ARBA00022670"/>
    </source>
</evidence>
<feature type="domain" description="Lon proteolytic" evidence="4">
    <location>
        <begin position="562"/>
        <end position="757"/>
    </location>
</feature>
<evidence type="ECO:0000256" key="2">
    <source>
        <dbReference type="PROSITE-ProRule" id="PRU01122"/>
    </source>
</evidence>
<reference evidence="6 8" key="2">
    <citation type="submission" date="2017-06" db="EMBL/GenBank/DDBJ databases">
        <title>Isolation and characterization of a thermophilic and butanogenic Thermoanaerobacterium thermosaccharolyticum M5 capable of efficient degradation of hemicellulose.</title>
        <authorList>
            <person name="Xin F."/>
            <person name="Jiang Y."/>
        </authorList>
    </citation>
    <scope>NUCLEOTIDE SEQUENCE [LARGE SCALE GENOMIC DNA]</scope>
    <source>
        <strain evidence="6 8">M5</strain>
    </source>
</reference>
<organism evidence="6 8">
    <name type="scientific">Thermoanaerobacterium thermosaccharolyticum</name>
    <name type="common">Clostridium thermosaccharolyticum</name>
    <dbReference type="NCBI Taxonomy" id="1517"/>
    <lineage>
        <taxon>Bacteria</taxon>
        <taxon>Bacillati</taxon>
        <taxon>Bacillota</taxon>
        <taxon>Clostridia</taxon>
        <taxon>Thermoanaerobacterales</taxon>
        <taxon>Thermoanaerobacteraceae</taxon>
        <taxon>Thermoanaerobacterium</taxon>
    </lineage>
</organism>
<keyword evidence="2" id="KW-0378">Hydrolase</keyword>